<evidence type="ECO:0000313" key="2">
    <source>
        <dbReference type="EMBL" id="KAA0717712.1"/>
    </source>
</evidence>
<dbReference type="EMBL" id="SOYY01000008">
    <property type="protein sequence ID" value="KAA0717712.1"/>
    <property type="molecule type" value="Genomic_DNA"/>
</dbReference>
<protein>
    <submittedName>
        <fullName evidence="2">Uncharacterized protein</fullName>
    </submittedName>
</protein>
<sequence>MAFGKRLGLSRHRLKKLCKDKDGQKPLLNNMTTDESEVRGEVLSLLRKTLSTNSNAHDVEKAAVMVNRWGQLNGVTIDQGRYPQDWLCEFLQLIDESVEKRFPILPDETQTSEFLKSIENMMFSEKEIAGALQNILRNEEKSEDNELLMDEEWFIRVHLDVTQYLHGAIENAKTFSLTLMHKVQILCLEELHRFVQNYAHAEKMRLDNLPPLKTNLVYLCRIVSNCVKLRCLAIQIHTLEKNGSENDLNIICLLNKLEDLVLSIVKNMMKHKAEVSFKSYFQNGEEYNLMEEIQSQCKSLPKTKAAEEIKTIIVNLAYDCVSRVYLDCLMKSKSKKLERRWENVETIINQDVLYFHNKFTQLNCSVEQNQLLHRMSEVLFCSDKAALELTCATLFKDFPEERLKMEMKKFKFKLFKKKKKQSKYKVSEEPLLKKITVLETTDEKQEFNSEKPGQSAENSDQVNQEFQVSGEEVLNLLQNSLSPTSNPQDLKMAAIMIEKCGQLNGVTIDKEEGSYSQDWLCRFKQLIDESVERHFPILLEDETQTSKQLEEFENIICSEVRLLIPVLKDAGLLRYLTDSYSRQLFIKLDLIVNRDLPEDETFYLLIWGKRVFFSPDYKDAFSVHDPLVFSGWFERAKQKLLNVLKCLDAAIKKSEKYSPTLKNSVQILCLEELRRFSQKYVDGEKQRLKSFEKKFVYLCRIISTCMKLNCYAVQICNVDSEAPAVLKMLEDQVLSVVRKMINDLAQNCSVEQNQLLGRMSEVLFCSDVDALKLTCASLFQDFPDER</sequence>
<gene>
    <name evidence="2" type="ORF">E1301_Tti020843</name>
</gene>
<dbReference type="GO" id="GO:0000145">
    <property type="term" value="C:exocyst"/>
    <property type="evidence" value="ECO:0007669"/>
    <property type="project" value="InterPro"/>
</dbReference>
<accession>A0A5A9P7G0</accession>
<feature type="compositionally biased region" description="Polar residues" evidence="1">
    <location>
        <begin position="451"/>
        <end position="462"/>
    </location>
</feature>
<dbReference type="GO" id="GO:0006887">
    <property type="term" value="P:exocytosis"/>
    <property type="evidence" value="ECO:0007669"/>
    <property type="project" value="InterPro"/>
</dbReference>
<evidence type="ECO:0000313" key="3">
    <source>
        <dbReference type="Proteomes" id="UP000324632"/>
    </source>
</evidence>
<organism evidence="2 3">
    <name type="scientific">Triplophysa tibetana</name>
    <dbReference type="NCBI Taxonomy" id="1572043"/>
    <lineage>
        <taxon>Eukaryota</taxon>
        <taxon>Metazoa</taxon>
        <taxon>Chordata</taxon>
        <taxon>Craniata</taxon>
        <taxon>Vertebrata</taxon>
        <taxon>Euteleostomi</taxon>
        <taxon>Actinopterygii</taxon>
        <taxon>Neopterygii</taxon>
        <taxon>Teleostei</taxon>
        <taxon>Ostariophysi</taxon>
        <taxon>Cypriniformes</taxon>
        <taxon>Nemacheilidae</taxon>
        <taxon>Triplophysa</taxon>
    </lineage>
</organism>
<dbReference type="AlphaFoldDB" id="A0A5A9P7G0"/>
<dbReference type="InterPro" id="IPR010326">
    <property type="entry name" value="EXOC3/Sec6"/>
</dbReference>
<evidence type="ECO:0000256" key="1">
    <source>
        <dbReference type="SAM" id="MobiDB-lite"/>
    </source>
</evidence>
<name>A0A5A9P7G0_9TELE</name>
<keyword evidence="3" id="KW-1185">Reference proteome</keyword>
<dbReference type="GO" id="GO:0051601">
    <property type="term" value="P:exocyst localization"/>
    <property type="evidence" value="ECO:0007669"/>
    <property type="project" value="TreeGrafter"/>
</dbReference>
<feature type="region of interest" description="Disordered" evidence="1">
    <location>
        <begin position="443"/>
        <end position="462"/>
    </location>
</feature>
<dbReference type="PANTHER" id="PTHR21292">
    <property type="entry name" value="EXOCYST COMPLEX COMPONENT SEC6-RELATED"/>
    <property type="match status" value="1"/>
</dbReference>
<dbReference type="GO" id="GO:0000149">
    <property type="term" value="F:SNARE binding"/>
    <property type="evidence" value="ECO:0007669"/>
    <property type="project" value="TreeGrafter"/>
</dbReference>
<reference evidence="2 3" key="1">
    <citation type="journal article" date="2019" name="Mol. Ecol. Resour.">
        <title>Chromosome-level genome assembly of Triplophysa tibetana, a fish adapted to the harsh high-altitude environment of the Tibetan Plateau.</title>
        <authorList>
            <person name="Yang X."/>
            <person name="Liu H."/>
            <person name="Ma Z."/>
            <person name="Zou Y."/>
            <person name="Zou M."/>
            <person name="Mao Y."/>
            <person name="Li X."/>
            <person name="Wang H."/>
            <person name="Chen T."/>
            <person name="Wang W."/>
            <person name="Yang R."/>
        </authorList>
    </citation>
    <scope>NUCLEOTIDE SEQUENCE [LARGE SCALE GENOMIC DNA]</scope>
    <source>
        <strain evidence="2">TTIB1903HZAU</strain>
        <tissue evidence="2">Muscle</tissue>
    </source>
</reference>
<dbReference type="Proteomes" id="UP000324632">
    <property type="component" value="Chromosome 8"/>
</dbReference>
<comment type="caution">
    <text evidence="2">The sequence shown here is derived from an EMBL/GenBank/DDBJ whole genome shotgun (WGS) entry which is preliminary data.</text>
</comment>
<proteinExistence type="predicted"/>
<dbReference type="PANTHER" id="PTHR21292:SF12">
    <property type="entry name" value="EXOCYST COMPLEX COMPONENT 3-LIKE PROTEIN"/>
    <property type="match status" value="1"/>
</dbReference>